<sequence>MRKPIPKSVRKRVYQKCNGHCAYCGCELKYKDMQVDHVIPLNGWSEQGTDTVDNMLPACRSCNHYKSRSTLEGFRKMVEAMPDTLMRDSVTYKNAVRFGLVIPNKQPITFYFEKVGGVDGN</sequence>
<name>A0A413SFY3_9FIRM</name>
<dbReference type="RefSeq" id="WP_118591728.1">
    <property type="nucleotide sequence ID" value="NZ_QSFP01000013.1"/>
</dbReference>
<dbReference type="SMART" id="SM00507">
    <property type="entry name" value="HNHc"/>
    <property type="match status" value="1"/>
</dbReference>
<dbReference type="AlphaFoldDB" id="A0A413SFY3"/>
<dbReference type="PANTHER" id="PTHR33877:SF2">
    <property type="entry name" value="OS07G0170200 PROTEIN"/>
    <property type="match status" value="1"/>
</dbReference>
<comment type="caution">
    <text evidence="2">The sequence shown here is derived from an EMBL/GenBank/DDBJ whole genome shotgun (WGS) entry which is preliminary data.</text>
</comment>
<feature type="domain" description="HNH nuclease" evidence="1">
    <location>
        <begin position="8"/>
        <end position="64"/>
    </location>
</feature>
<reference evidence="2 3" key="1">
    <citation type="submission" date="2018-08" db="EMBL/GenBank/DDBJ databases">
        <title>A genome reference for cultivated species of the human gut microbiota.</title>
        <authorList>
            <person name="Zou Y."/>
            <person name="Xue W."/>
            <person name="Luo G."/>
        </authorList>
    </citation>
    <scope>NUCLEOTIDE SEQUENCE [LARGE SCALE GENOMIC DNA]</scope>
    <source>
        <strain evidence="2 3">AM43-11</strain>
    </source>
</reference>
<proteinExistence type="predicted"/>
<dbReference type="GO" id="GO:0003676">
    <property type="term" value="F:nucleic acid binding"/>
    <property type="evidence" value="ECO:0007669"/>
    <property type="project" value="InterPro"/>
</dbReference>
<dbReference type="Gene3D" id="1.10.30.50">
    <property type="match status" value="1"/>
</dbReference>
<dbReference type="Proteomes" id="UP000284465">
    <property type="component" value="Unassembled WGS sequence"/>
</dbReference>
<dbReference type="GO" id="GO:0008270">
    <property type="term" value="F:zinc ion binding"/>
    <property type="evidence" value="ECO:0007669"/>
    <property type="project" value="InterPro"/>
</dbReference>
<dbReference type="InterPro" id="IPR003615">
    <property type="entry name" value="HNH_nuc"/>
</dbReference>
<dbReference type="Pfam" id="PF01844">
    <property type="entry name" value="HNH"/>
    <property type="match status" value="1"/>
</dbReference>
<evidence type="ECO:0000259" key="1">
    <source>
        <dbReference type="SMART" id="SM00507"/>
    </source>
</evidence>
<dbReference type="InterPro" id="IPR052892">
    <property type="entry name" value="NA-targeting_endonuclease"/>
</dbReference>
<dbReference type="CDD" id="cd00085">
    <property type="entry name" value="HNHc"/>
    <property type="match status" value="1"/>
</dbReference>
<organism evidence="2 3">
    <name type="scientific">Roseburia intestinalis</name>
    <dbReference type="NCBI Taxonomy" id="166486"/>
    <lineage>
        <taxon>Bacteria</taxon>
        <taxon>Bacillati</taxon>
        <taxon>Bacillota</taxon>
        <taxon>Clostridia</taxon>
        <taxon>Lachnospirales</taxon>
        <taxon>Lachnospiraceae</taxon>
        <taxon>Roseburia</taxon>
    </lineage>
</organism>
<dbReference type="InterPro" id="IPR002711">
    <property type="entry name" value="HNH"/>
</dbReference>
<evidence type="ECO:0000313" key="3">
    <source>
        <dbReference type="Proteomes" id="UP000284465"/>
    </source>
</evidence>
<dbReference type="EMBL" id="QSFP01000013">
    <property type="protein sequence ID" value="RHA66249.1"/>
    <property type="molecule type" value="Genomic_DNA"/>
</dbReference>
<gene>
    <name evidence="2" type="ORF">DW927_11975</name>
</gene>
<keyword evidence="2" id="KW-0255">Endonuclease</keyword>
<dbReference type="PANTHER" id="PTHR33877">
    <property type="entry name" value="SLL1193 PROTEIN"/>
    <property type="match status" value="1"/>
</dbReference>
<accession>A0A413SFY3</accession>
<keyword evidence="2" id="KW-0378">Hydrolase</keyword>
<keyword evidence="2" id="KW-0540">Nuclease</keyword>
<dbReference type="GO" id="GO:0004519">
    <property type="term" value="F:endonuclease activity"/>
    <property type="evidence" value="ECO:0007669"/>
    <property type="project" value="UniProtKB-KW"/>
</dbReference>
<evidence type="ECO:0000313" key="2">
    <source>
        <dbReference type="EMBL" id="RHA66249.1"/>
    </source>
</evidence>
<protein>
    <submittedName>
        <fullName evidence="2">HNH endonuclease</fullName>
    </submittedName>
</protein>